<evidence type="ECO:0000313" key="3">
    <source>
        <dbReference type="Proteomes" id="UP000614601"/>
    </source>
</evidence>
<reference evidence="2" key="1">
    <citation type="submission" date="2020-09" db="EMBL/GenBank/DDBJ databases">
        <authorList>
            <person name="Kikuchi T."/>
        </authorList>
    </citation>
    <scope>NUCLEOTIDE SEQUENCE</scope>
    <source>
        <strain evidence="2">SH1</strain>
    </source>
</reference>
<gene>
    <name evidence="2" type="ORF">BOKJ2_LOCUS13514</name>
</gene>
<dbReference type="OrthoDB" id="10514041at2759"/>
<dbReference type="EMBL" id="CAJFDH010000006">
    <property type="protein sequence ID" value="CAD5229455.1"/>
    <property type="molecule type" value="Genomic_DNA"/>
</dbReference>
<feature type="compositionally biased region" description="Basic and acidic residues" evidence="1">
    <location>
        <begin position="56"/>
        <end position="68"/>
    </location>
</feature>
<comment type="caution">
    <text evidence="2">The sequence shown here is derived from an EMBL/GenBank/DDBJ whole genome shotgun (WGS) entry which is preliminary data.</text>
</comment>
<evidence type="ECO:0000256" key="1">
    <source>
        <dbReference type="SAM" id="MobiDB-lite"/>
    </source>
</evidence>
<accession>A0A811LIN9</accession>
<organism evidence="2 3">
    <name type="scientific">Bursaphelenchus okinawaensis</name>
    <dbReference type="NCBI Taxonomy" id="465554"/>
    <lineage>
        <taxon>Eukaryota</taxon>
        <taxon>Metazoa</taxon>
        <taxon>Ecdysozoa</taxon>
        <taxon>Nematoda</taxon>
        <taxon>Chromadorea</taxon>
        <taxon>Rhabditida</taxon>
        <taxon>Tylenchina</taxon>
        <taxon>Tylenchomorpha</taxon>
        <taxon>Aphelenchoidea</taxon>
        <taxon>Aphelenchoididae</taxon>
        <taxon>Bursaphelenchus</taxon>
    </lineage>
</organism>
<feature type="compositionally biased region" description="Basic residues" evidence="1">
    <location>
        <begin position="39"/>
        <end position="55"/>
    </location>
</feature>
<feature type="region of interest" description="Disordered" evidence="1">
    <location>
        <begin position="38"/>
        <end position="106"/>
    </location>
</feature>
<sequence length="158" mass="18204">MLGWSFTGLTAPVLVTALVSCTILWNCASRDRVLESHVKARRRKRKLSKERKHSKEARMSKEEVKTAEGEESLVGRKFKANEKPHQVPPAYSKSEETQNGDPRTAKPIDFLYPTDSNENMWQDESTLRHVSSIEPDNETSMMIRSHIHRHRDTELTMT</sequence>
<dbReference type="AlphaFoldDB" id="A0A811LIN9"/>
<keyword evidence="3" id="KW-1185">Reference proteome</keyword>
<proteinExistence type="predicted"/>
<protein>
    <submittedName>
        <fullName evidence="2">Uncharacterized protein</fullName>
    </submittedName>
</protein>
<dbReference type="Proteomes" id="UP000614601">
    <property type="component" value="Unassembled WGS sequence"/>
</dbReference>
<name>A0A811LIN9_9BILA</name>
<evidence type="ECO:0000313" key="2">
    <source>
        <dbReference type="EMBL" id="CAD5229455.1"/>
    </source>
</evidence>
<dbReference type="EMBL" id="CAJFCW020000006">
    <property type="protein sequence ID" value="CAG9126698.1"/>
    <property type="molecule type" value="Genomic_DNA"/>
</dbReference>
<dbReference type="Proteomes" id="UP000783686">
    <property type="component" value="Unassembled WGS sequence"/>
</dbReference>